<dbReference type="GO" id="GO:0008360">
    <property type="term" value="P:regulation of cell shape"/>
    <property type="evidence" value="ECO:0007669"/>
    <property type="project" value="UniProtKB-KW"/>
</dbReference>
<protein>
    <recommendedName>
        <fullName evidence="7">Peptidase S11 D-alanyl-D-alanine carboxypeptidase A N-terminal domain-containing protein</fullName>
    </recommendedName>
</protein>
<dbReference type="SUPFAM" id="SSF56601">
    <property type="entry name" value="beta-lactamase/transpeptidase-like"/>
    <property type="match status" value="1"/>
</dbReference>
<dbReference type="GO" id="GO:0009252">
    <property type="term" value="P:peptidoglycan biosynthetic process"/>
    <property type="evidence" value="ECO:0007669"/>
    <property type="project" value="UniProtKB-KW"/>
</dbReference>
<dbReference type="PANTHER" id="PTHR21581">
    <property type="entry name" value="D-ALANYL-D-ALANINE CARBOXYPEPTIDASE"/>
    <property type="match status" value="1"/>
</dbReference>
<accession>A0A0F9WT97</accession>
<dbReference type="GO" id="GO:0006508">
    <property type="term" value="P:proteolysis"/>
    <property type="evidence" value="ECO:0007669"/>
    <property type="project" value="InterPro"/>
</dbReference>
<gene>
    <name evidence="8" type="ORF">LCGC14_0238420</name>
</gene>
<evidence type="ECO:0000256" key="5">
    <source>
        <dbReference type="ARBA" id="ARBA00022984"/>
    </source>
</evidence>
<keyword evidence="5" id="KW-0573">Peptidoglycan synthesis</keyword>
<dbReference type="PROSITE" id="PS51257">
    <property type="entry name" value="PROKAR_LIPOPROTEIN"/>
    <property type="match status" value="1"/>
</dbReference>
<dbReference type="Pfam" id="PF00768">
    <property type="entry name" value="Peptidase_S11"/>
    <property type="match status" value="1"/>
</dbReference>
<dbReference type="InterPro" id="IPR001967">
    <property type="entry name" value="Peptidase_S11_N"/>
</dbReference>
<keyword evidence="3" id="KW-0378">Hydrolase</keyword>
<dbReference type="PANTHER" id="PTHR21581:SF6">
    <property type="entry name" value="TRAFFICKING PROTEIN PARTICLE COMPLEX SUBUNIT 12"/>
    <property type="match status" value="1"/>
</dbReference>
<dbReference type="PRINTS" id="PR00725">
    <property type="entry name" value="DADACBPTASE1"/>
</dbReference>
<evidence type="ECO:0000256" key="2">
    <source>
        <dbReference type="ARBA" id="ARBA00022729"/>
    </source>
</evidence>
<evidence type="ECO:0000259" key="7">
    <source>
        <dbReference type="Pfam" id="PF00768"/>
    </source>
</evidence>
<dbReference type="InterPro" id="IPR018044">
    <property type="entry name" value="Peptidase_S11"/>
</dbReference>
<feature type="domain" description="Peptidase S11 D-alanyl-D-alanine carboxypeptidase A N-terminal" evidence="7">
    <location>
        <begin position="54"/>
        <end position="278"/>
    </location>
</feature>
<name>A0A0F9WT97_9ZZZZ</name>
<dbReference type="EMBL" id="LAZR01000118">
    <property type="protein sequence ID" value="KKN89511.1"/>
    <property type="molecule type" value="Genomic_DNA"/>
</dbReference>
<dbReference type="InterPro" id="IPR012338">
    <property type="entry name" value="Beta-lactam/transpept-like"/>
</dbReference>
<proteinExistence type="inferred from homology"/>
<evidence type="ECO:0000256" key="4">
    <source>
        <dbReference type="ARBA" id="ARBA00022960"/>
    </source>
</evidence>
<organism evidence="8">
    <name type="scientific">marine sediment metagenome</name>
    <dbReference type="NCBI Taxonomy" id="412755"/>
    <lineage>
        <taxon>unclassified sequences</taxon>
        <taxon>metagenomes</taxon>
        <taxon>ecological metagenomes</taxon>
    </lineage>
</organism>
<dbReference type="Gene3D" id="3.40.710.10">
    <property type="entry name" value="DD-peptidase/beta-lactamase superfamily"/>
    <property type="match status" value="1"/>
</dbReference>
<keyword evidence="6" id="KW-0961">Cell wall biogenesis/degradation</keyword>
<evidence type="ECO:0000256" key="1">
    <source>
        <dbReference type="ARBA" id="ARBA00007164"/>
    </source>
</evidence>
<keyword evidence="4" id="KW-0133">Cell shape</keyword>
<evidence type="ECO:0000256" key="3">
    <source>
        <dbReference type="ARBA" id="ARBA00022801"/>
    </source>
</evidence>
<evidence type="ECO:0000256" key="6">
    <source>
        <dbReference type="ARBA" id="ARBA00023316"/>
    </source>
</evidence>
<comment type="caution">
    <text evidence="8">The sequence shown here is derived from an EMBL/GenBank/DDBJ whole genome shotgun (WGS) entry which is preliminary data.</text>
</comment>
<comment type="similarity">
    <text evidence="1">Belongs to the peptidase S11 family.</text>
</comment>
<dbReference type="AlphaFoldDB" id="A0A0F9WT97"/>
<evidence type="ECO:0000313" key="8">
    <source>
        <dbReference type="EMBL" id="KKN89511.1"/>
    </source>
</evidence>
<reference evidence="8" key="1">
    <citation type="journal article" date="2015" name="Nature">
        <title>Complex archaea that bridge the gap between prokaryotes and eukaryotes.</title>
        <authorList>
            <person name="Spang A."/>
            <person name="Saw J.H."/>
            <person name="Jorgensen S.L."/>
            <person name="Zaremba-Niedzwiedzka K."/>
            <person name="Martijn J."/>
            <person name="Lind A.E."/>
            <person name="van Eijk R."/>
            <person name="Schleper C."/>
            <person name="Guy L."/>
            <person name="Ettema T.J."/>
        </authorList>
    </citation>
    <scope>NUCLEOTIDE SEQUENCE</scope>
</reference>
<dbReference type="GO" id="GO:0009002">
    <property type="term" value="F:serine-type D-Ala-D-Ala carboxypeptidase activity"/>
    <property type="evidence" value="ECO:0007669"/>
    <property type="project" value="InterPro"/>
</dbReference>
<dbReference type="GO" id="GO:0071555">
    <property type="term" value="P:cell wall organization"/>
    <property type="evidence" value="ECO:0007669"/>
    <property type="project" value="UniProtKB-KW"/>
</dbReference>
<keyword evidence="2" id="KW-0732">Signal</keyword>
<sequence length="304" mass="31960">MTFRLFARPGLVAPFKATIAALLALSLVACQSTELTTAGLMSTSGQRAASALAGEAEIRGQSTLVLDYASGRTLYADAADGLRYPASLTKMMTLYLLFETIGEGRLSLDSELIVSENAASKPPAKIGLKAGSTIRVRDAAQAIAVKSANDVATVIAENLGGSEDGFAAAMTAKARSLGMSRTQFANASGLPDPRQISTARDMATLGRALLSRFPQYAPLFSVTEFEYGGKSFKATNKLLGKVPGVDGLKTGYIRDAGFHLVATAKRGGRRIIVVVMGGEKGKERDAKVIALIDQYLGAAQFAER</sequence>